<dbReference type="PANTHER" id="PTHR43667:SF2">
    <property type="entry name" value="FATTY ACID C-METHYL TRANSFERASE"/>
    <property type="match status" value="1"/>
</dbReference>
<dbReference type="OrthoDB" id="14934at2759"/>
<dbReference type="OMA" id="CHMLTFV"/>
<protein>
    <submittedName>
        <fullName evidence="1">Cyclopropane fatty acid synthase</fullName>
    </submittedName>
</protein>
<dbReference type="RefSeq" id="XP_004356254.1">
    <property type="nucleotide sequence ID" value="XM_004356201.1"/>
</dbReference>
<gene>
    <name evidence="1" type="ORF">DFA_08769</name>
</gene>
<dbReference type="EMBL" id="GL883021">
    <property type="protein sequence ID" value="EGG17770.1"/>
    <property type="molecule type" value="Genomic_DNA"/>
</dbReference>
<proteinExistence type="predicted"/>
<evidence type="ECO:0000313" key="2">
    <source>
        <dbReference type="Proteomes" id="UP000007797"/>
    </source>
</evidence>
<dbReference type="InterPro" id="IPR029063">
    <property type="entry name" value="SAM-dependent_MTases_sf"/>
</dbReference>
<dbReference type="InterPro" id="IPR050723">
    <property type="entry name" value="CFA/CMAS"/>
</dbReference>
<dbReference type="STRING" id="1054147.F4Q468"/>
<name>F4Q468_CACFS</name>
<dbReference type="KEGG" id="dfa:DFA_08769"/>
<dbReference type="Proteomes" id="UP000007797">
    <property type="component" value="Unassembled WGS sequence"/>
</dbReference>
<sequence>MLSVLVPTPIRSACASSLVSWGHSFVFKNFLPKIKTGCIIVEINDTDYPSYSTTTTKPMVFGDINSPESNKSKMTITNLYRFLTKLLFGGDIGFSETYILGDFVVDNLTTLIKLFIDNRNNMDQLDSKWAIFKHGADRIFHILNNNTVAKSKENIRAHYDLSNDMFQLFLDPTMSYSCAVFDSPEQDLESAQMNKIRKLIDKANLKPHHHLLEIGSGWGALAIEAVRRTGCRVTTISLSIEQVNLAKLRVKQAGLEDRIDVVLIDYRNVAGQFDRIISCEMLEAVGHEHYDEYFASLEKLLKPDGIVVLQYISFCDQRYETYRKSCDFIQKYIFPGGLCPSNTSLLESMTRSSQLMLEHLENFGPHYAMTLARWLQTFTNNREKILSTTGFDQQFIRMFTYYFCYCEAAFATRTINLIQMVLSRPCNLNLPIFNKDINQNTTTTIVSDDSDHADNANSSQVADRAC</sequence>
<dbReference type="Gene3D" id="3.40.50.150">
    <property type="entry name" value="Vaccinia Virus protein VP39"/>
    <property type="match status" value="1"/>
</dbReference>
<organism evidence="1 2">
    <name type="scientific">Cavenderia fasciculata</name>
    <name type="common">Slime mold</name>
    <name type="synonym">Dictyostelium fasciculatum</name>
    <dbReference type="NCBI Taxonomy" id="261658"/>
    <lineage>
        <taxon>Eukaryota</taxon>
        <taxon>Amoebozoa</taxon>
        <taxon>Evosea</taxon>
        <taxon>Eumycetozoa</taxon>
        <taxon>Dictyostelia</taxon>
        <taxon>Acytosteliales</taxon>
        <taxon>Cavenderiaceae</taxon>
        <taxon>Cavenderia</taxon>
    </lineage>
</organism>
<dbReference type="PANTHER" id="PTHR43667">
    <property type="entry name" value="CYCLOPROPANE-FATTY-ACYL-PHOSPHOLIPID SYNTHASE"/>
    <property type="match status" value="1"/>
</dbReference>
<keyword evidence="2" id="KW-1185">Reference proteome</keyword>
<evidence type="ECO:0000313" key="1">
    <source>
        <dbReference type="EMBL" id="EGG17770.1"/>
    </source>
</evidence>
<dbReference type="CDD" id="cd02440">
    <property type="entry name" value="AdoMet_MTases"/>
    <property type="match status" value="1"/>
</dbReference>
<dbReference type="GeneID" id="14869422"/>
<dbReference type="AlphaFoldDB" id="F4Q468"/>
<accession>F4Q468</accession>
<dbReference type="SUPFAM" id="SSF53335">
    <property type="entry name" value="S-adenosyl-L-methionine-dependent methyltransferases"/>
    <property type="match status" value="1"/>
</dbReference>
<reference evidence="2" key="1">
    <citation type="journal article" date="2011" name="Genome Res.">
        <title>Phylogeny-wide analysis of social amoeba genomes highlights ancient origins for complex intercellular communication.</title>
        <authorList>
            <person name="Heidel A.J."/>
            <person name="Lawal H.M."/>
            <person name="Felder M."/>
            <person name="Schilde C."/>
            <person name="Helps N.R."/>
            <person name="Tunggal B."/>
            <person name="Rivero F."/>
            <person name="John U."/>
            <person name="Schleicher M."/>
            <person name="Eichinger L."/>
            <person name="Platzer M."/>
            <person name="Noegel A.A."/>
            <person name="Schaap P."/>
            <person name="Gloeckner G."/>
        </authorList>
    </citation>
    <scope>NUCLEOTIDE SEQUENCE [LARGE SCALE GENOMIC DNA]</scope>
    <source>
        <strain evidence="2">SH3</strain>
    </source>
</reference>
<dbReference type="Pfam" id="PF02353">
    <property type="entry name" value="CMAS"/>
    <property type="match status" value="1"/>
</dbReference>